<dbReference type="EMBL" id="BFEA01000403">
    <property type="protein sequence ID" value="GBG82330.1"/>
    <property type="molecule type" value="Genomic_DNA"/>
</dbReference>
<proteinExistence type="inferred from homology"/>
<dbReference type="Gene3D" id="3.40.50.720">
    <property type="entry name" value="NAD(P)-binding Rossmann-like Domain"/>
    <property type="match status" value="1"/>
</dbReference>
<dbReference type="PRINTS" id="PR00081">
    <property type="entry name" value="GDHRDH"/>
</dbReference>
<reference evidence="6 7" key="1">
    <citation type="journal article" date="2018" name="Cell">
        <title>The Chara Genome: Secondary Complexity and Implications for Plant Terrestrialization.</title>
        <authorList>
            <person name="Nishiyama T."/>
            <person name="Sakayama H."/>
            <person name="Vries J.D."/>
            <person name="Buschmann H."/>
            <person name="Saint-Marcoux D."/>
            <person name="Ullrich K.K."/>
            <person name="Haas F.B."/>
            <person name="Vanderstraeten L."/>
            <person name="Becker D."/>
            <person name="Lang D."/>
            <person name="Vosolsobe S."/>
            <person name="Rombauts S."/>
            <person name="Wilhelmsson P.K.I."/>
            <person name="Janitza P."/>
            <person name="Kern R."/>
            <person name="Heyl A."/>
            <person name="Rumpler F."/>
            <person name="Villalobos L.I.A.C."/>
            <person name="Clay J.M."/>
            <person name="Skokan R."/>
            <person name="Toyoda A."/>
            <person name="Suzuki Y."/>
            <person name="Kagoshima H."/>
            <person name="Schijlen E."/>
            <person name="Tajeshwar N."/>
            <person name="Catarino B."/>
            <person name="Hetherington A.J."/>
            <person name="Saltykova A."/>
            <person name="Bonnot C."/>
            <person name="Breuninger H."/>
            <person name="Symeonidi A."/>
            <person name="Radhakrishnan G.V."/>
            <person name="Van Nieuwerburgh F."/>
            <person name="Deforce D."/>
            <person name="Chang C."/>
            <person name="Karol K.G."/>
            <person name="Hedrich R."/>
            <person name="Ulvskov P."/>
            <person name="Glockner G."/>
            <person name="Delwiche C.F."/>
            <person name="Petrasek J."/>
            <person name="Van de Peer Y."/>
            <person name="Friml J."/>
            <person name="Beilby M."/>
            <person name="Dolan L."/>
            <person name="Kohara Y."/>
            <person name="Sugano S."/>
            <person name="Fujiyama A."/>
            <person name="Delaux P.-M."/>
            <person name="Quint M."/>
            <person name="TheiBen G."/>
            <person name="Hagemann M."/>
            <person name="Harholt J."/>
            <person name="Dunand C."/>
            <person name="Zachgo S."/>
            <person name="Langdale J."/>
            <person name="Maumus F."/>
            <person name="Straeten D.V.D."/>
            <person name="Gould S.B."/>
            <person name="Rensing S.A."/>
        </authorList>
    </citation>
    <scope>NUCLEOTIDE SEQUENCE [LARGE SCALE GENOMIC DNA]</scope>
    <source>
        <strain evidence="6 7">S276</strain>
    </source>
</reference>
<dbReference type="Gramene" id="GBG82330">
    <property type="protein sequence ID" value="GBG82330"/>
    <property type="gene ID" value="CBR_g34613"/>
</dbReference>
<comment type="caution">
    <text evidence="6">The sequence shown here is derived from an EMBL/GenBank/DDBJ whole genome shotgun (WGS) entry which is preliminary data.</text>
</comment>
<dbReference type="GO" id="GO:0005829">
    <property type="term" value="C:cytosol"/>
    <property type="evidence" value="ECO:0007669"/>
    <property type="project" value="TreeGrafter"/>
</dbReference>
<keyword evidence="7" id="KW-1185">Reference proteome</keyword>
<dbReference type="InterPro" id="IPR036291">
    <property type="entry name" value="NAD(P)-bd_dom_sf"/>
</dbReference>
<feature type="compositionally biased region" description="Polar residues" evidence="4">
    <location>
        <begin position="94"/>
        <end position="113"/>
    </location>
</feature>
<keyword evidence="5" id="KW-0472">Membrane</keyword>
<dbReference type="PANTHER" id="PTHR43391">
    <property type="entry name" value="RETINOL DEHYDROGENASE-RELATED"/>
    <property type="match status" value="1"/>
</dbReference>
<dbReference type="PANTHER" id="PTHR43391:SF14">
    <property type="entry name" value="DEHYDROGENASE_REDUCTASE SDR FAMILY PROTEIN 7-LIKE"/>
    <property type="match status" value="1"/>
</dbReference>
<evidence type="ECO:0000256" key="2">
    <source>
        <dbReference type="ARBA" id="ARBA00022857"/>
    </source>
</evidence>
<dbReference type="OrthoDB" id="47007at2759"/>
<comment type="similarity">
    <text evidence="1">Belongs to the short-chain dehydrogenases/reductases (SDR) family.</text>
</comment>
<keyword evidence="3" id="KW-0560">Oxidoreductase</keyword>
<dbReference type="Pfam" id="PF00106">
    <property type="entry name" value="adh_short"/>
    <property type="match status" value="1"/>
</dbReference>
<evidence type="ECO:0000313" key="7">
    <source>
        <dbReference type="Proteomes" id="UP000265515"/>
    </source>
</evidence>
<feature type="region of interest" description="Disordered" evidence="4">
    <location>
        <begin position="1"/>
        <end position="127"/>
    </location>
</feature>
<gene>
    <name evidence="6" type="ORF">CBR_g34613</name>
</gene>
<protein>
    <submittedName>
        <fullName evidence="6">Uncharacterized protein</fullName>
    </submittedName>
</protein>
<evidence type="ECO:0000313" key="6">
    <source>
        <dbReference type="EMBL" id="GBG82330.1"/>
    </source>
</evidence>
<accession>A0A388LJ20</accession>
<feature type="compositionally biased region" description="Low complexity" evidence="4">
    <location>
        <begin position="29"/>
        <end position="44"/>
    </location>
</feature>
<dbReference type="GO" id="GO:0016491">
    <property type="term" value="F:oxidoreductase activity"/>
    <property type="evidence" value="ECO:0007669"/>
    <property type="project" value="UniProtKB-KW"/>
</dbReference>
<dbReference type="SUPFAM" id="SSF51735">
    <property type="entry name" value="NAD(P)-binding Rossmann-fold domains"/>
    <property type="match status" value="1"/>
</dbReference>
<evidence type="ECO:0000256" key="4">
    <source>
        <dbReference type="SAM" id="MobiDB-lite"/>
    </source>
</evidence>
<keyword evidence="2" id="KW-0521">NADP</keyword>
<dbReference type="PRINTS" id="PR00080">
    <property type="entry name" value="SDRFAMILY"/>
</dbReference>
<evidence type="ECO:0000256" key="3">
    <source>
        <dbReference type="ARBA" id="ARBA00023002"/>
    </source>
</evidence>
<feature type="compositionally biased region" description="Low complexity" evidence="4">
    <location>
        <begin position="53"/>
        <end position="68"/>
    </location>
</feature>
<keyword evidence="5" id="KW-1133">Transmembrane helix</keyword>
<organism evidence="6 7">
    <name type="scientific">Chara braunii</name>
    <name type="common">Braun's stonewort</name>
    <dbReference type="NCBI Taxonomy" id="69332"/>
    <lineage>
        <taxon>Eukaryota</taxon>
        <taxon>Viridiplantae</taxon>
        <taxon>Streptophyta</taxon>
        <taxon>Charophyceae</taxon>
        <taxon>Charales</taxon>
        <taxon>Characeae</taxon>
        <taxon>Chara</taxon>
    </lineage>
</organism>
<sequence>MMQYHIFQGIPREPSGLGDQQLMPDFRVTSTSTATIPPGTSPAGTTGGPPRPSAAVASRSSSARPRSATPGKQRRLDVEGSFVAIEQRDEEASEPSTPHSDSSQWVTGELSQSETKKCSGRASDTHSRGLGSCCLSLLSVNLPSLTELLPLTAVTAATELPEKEEKRKFEVQEFHKGSAESKSCLLTRRLAGQQLSKAEQLIDLAVEDLPLSRPSPQLPLPGVSPPMALWMKLMDVVLYPPLLFVLLLLQPILLFKYAVRSLQNFFGYGYDSAWDRAVVITGASSGIGEEIAYSFARRGARLLLAARREDRLHQVAARCSRLGAHQVVVHRTDVTKLEDCNSMINAAVEQLGGVDILVNNAGIAKGFFFDGKDERLVDGKQILAVDFWGNLVPSYFALPHLTKARYDSPRRIIVISSTLGTSPYPRFSFYCAVKYALRGLYDSLKIEMKDGVRVTIAYPGFARTEMTGDKDLSAIIGRMGNLLMVDSSEVAEEVVDGALARKTHVFVPSYCFALACFQALAPEVLHLGEWLYMRYSVLYT</sequence>
<dbReference type="Proteomes" id="UP000265515">
    <property type="component" value="Unassembled WGS sequence"/>
</dbReference>
<dbReference type="STRING" id="69332.A0A388LJ20"/>
<evidence type="ECO:0000256" key="5">
    <source>
        <dbReference type="SAM" id="Phobius"/>
    </source>
</evidence>
<dbReference type="InterPro" id="IPR002347">
    <property type="entry name" value="SDR_fam"/>
</dbReference>
<name>A0A388LJ20_CHABU</name>
<dbReference type="AlphaFoldDB" id="A0A388LJ20"/>
<feature type="transmembrane region" description="Helical" evidence="5">
    <location>
        <begin position="236"/>
        <end position="255"/>
    </location>
</feature>
<keyword evidence="5" id="KW-0812">Transmembrane</keyword>
<evidence type="ECO:0000256" key="1">
    <source>
        <dbReference type="ARBA" id="ARBA00006484"/>
    </source>
</evidence>